<gene>
    <name evidence="1" type="ORF">FDG31_01895</name>
</gene>
<proteinExistence type="predicted"/>
<dbReference type="Proteomes" id="UP000486903">
    <property type="component" value="Unassembled WGS sequence"/>
</dbReference>
<protein>
    <submittedName>
        <fullName evidence="1">Uncharacterized protein</fullName>
    </submittedName>
</protein>
<dbReference type="AlphaFoldDB" id="A0A6B4JKN1"/>
<name>A0A6B4JKN1_CLOBO</name>
<dbReference type="EMBL" id="SXFB01000001">
    <property type="protein sequence ID" value="NFV24934.1"/>
    <property type="molecule type" value="Genomic_DNA"/>
</dbReference>
<evidence type="ECO:0000313" key="2">
    <source>
        <dbReference type="Proteomes" id="UP000486903"/>
    </source>
</evidence>
<reference evidence="1 2" key="1">
    <citation type="submission" date="2019-04" db="EMBL/GenBank/DDBJ databases">
        <title>Genome sequencing of Clostridium botulinum Groups I-IV and Clostridium butyricum.</title>
        <authorList>
            <person name="Brunt J."/>
            <person name="Van Vliet A.H.M."/>
            <person name="Stringer S.C."/>
            <person name="Carter A.T."/>
            <person name="Peck M.W."/>
        </authorList>
    </citation>
    <scope>NUCLEOTIDE SEQUENCE [LARGE SCALE GENOMIC DNA]</scope>
    <source>
        <strain evidence="1 2">BL81</strain>
    </source>
</reference>
<accession>A0A6B4JKN1</accession>
<sequence length="312" mass="36220">MPAAISSFPMITEDMLKDISIEMSEYSFCYMENSKKNLLDCVKISDDSVIYMLNDSQGIWNMDEYNFSINRQYKFNNYNILFGENGIACRNSVLGIAVVWTSADSKQRGIIDIGEINNTYEELNLNMEYFFDKAQLRGDVEFTTIIYIKNPGNPLSNEQHLANSSGCIVVEIDKLYLRFDGTGSMFPIYEINDSYKPLWYLNCEWEDPRYDDFAECVSIYINTGHKNYKYLDKTKRTYDEQLLKEIMASALTIVITKLRSEMFWDSIVSGTAEFEDGSIVQAVSYFVITLGWNITKPELLSYSIRKFFDERM</sequence>
<organism evidence="1 2">
    <name type="scientific">Clostridium botulinum</name>
    <dbReference type="NCBI Taxonomy" id="1491"/>
    <lineage>
        <taxon>Bacteria</taxon>
        <taxon>Bacillati</taxon>
        <taxon>Bacillota</taxon>
        <taxon>Clostridia</taxon>
        <taxon>Eubacteriales</taxon>
        <taxon>Clostridiaceae</taxon>
        <taxon>Clostridium</taxon>
    </lineage>
</organism>
<evidence type="ECO:0000313" key="1">
    <source>
        <dbReference type="EMBL" id="NFV24934.1"/>
    </source>
</evidence>
<comment type="caution">
    <text evidence="1">The sequence shown here is derived from an EMBL/GenBank/DDBJ whole genome shotgun (WGS) entry which is preliminary data.</text>
</comment>
<dbReference type="RefSeq" id="WP_003372956.1">
    <property type="nucleotide sequence ID" value="NZ_JACBBA010000001.1"/>
</dbReference>